<dbReference type="SUPFAM" id="SSF46689">
    <property type="entry name" value="Homeodomain-like"/>
    <property type="match status" value="1"/>
</dbReference>
<dbReference type="Pfam" id="PF12625">
    <property type="entry name" value="Arabinose_bd"/>
    <property type="match status" value="1"/>
</dbReference>
<keyword evidence="1" id="KW-0805">Transcription regulation</keyword>
<keyword evidence="2 6" id="KW-0238">DNA-binding</keyword>
<protein>
    <submittedName>
        <fullName evidence="6">AraC-like DNA-binding protein</fullName>
    </submittedName>
</protein>
<dbReference type="SMART" id="SM00342">
    <property type="entry name" value="HTH_ARAC"/>
    <property type="match status" value="1"/>
</dbReference>
<dbReference type="GO" id="GO:0003700">
    <property type="term" value="F:DNA-binding transcription factor activity"/>
    <property type="evidence" value="ECO:0007669"/>
    <property type="project" value="InterPro"/>
</dbReference>
<dbReference type="AlphaFoldDB" id="A0A7X0EUY8"/>
<dbReference type="PRINTS" id="PR00032">
    <property type="entry name" value="HTHARAC"/>
</dbReference>
<dbReference type="Proteomes" id="UP000557193">
    <property type="component" value="Unassembled WGS sequence"/>
</dbReference>
<dbReference type="PANTHER" id="PTHR47894:SF1">
    <property type="entry name" value="HTH-TYPE TRANSCRIPTIONAL REGULATOR VQSM"/>
    <property type="match status" value="1"/>
</dbReference>
<evidence type="ECO:0000313" key="6">
    <source>
        <dbReference type="EMBL" id="MBB6342036.1"/>
    </source>
</evidence>
<accession>A0A7X0EUY8</accession>
<dbReference type="InterPro" id="IPR020449">
    <property type="entry name" value="Tscrpt_reg_AraC-type_HTH"/>
</dbReference>
<gene>
    <name evidence="6" type="ORF">HNP49_002204</name>
</gene>
<reference evidence="6 7" key="1">
    <citation type="submission" date="2020-08" db="EMBL/GenBank/DDBJ databases">
        <title>Functional genomics of gut bacteria from endangered species of beetles.</title>
        <authorList>
            <person name="Carlos-Shanley C."/>
        </authorList>
    </citation>
    <scope>NUCLEOTIDE SEQUENCE [LARGE SCALE GENOMIC DNA]</scope>
    <source>
        <strain evidence="6 7">S00202</strain>
    </source>
</reference>
<dbReference type="GO" id="GO:0000976">
    <property type="term" value="F:transcription cis-regulatory region binding"/>
    <property type="evidence" value="ECO:0007669"/>
    <property type="project" value="TreeGrafter"/>
</dbReference>
<dbReference type="PROSITE" id="PS01124">
    <property type="entry name" value="HTH_ARAC_FAMILY_2"/>
    <property type="match status" value="1"/>
</dbReference>
<name>A0A7X0EUY8_9PSED</name>
<evidence type="ECO:0000256" key="2">
    <source>
        <dbReference type="ARBA" id="ARBA00023125"/>
    </source>
</evidence>
<evidence type="ECO:0000313" key="7">
    <source>
        <dbReference type="Proteomes" id="UP000557193"/>
    </source>
</evidence>
<dbReference type="InterPro" id="IPR032687">
    <property type="entry name" value="AraC-type_N"/>
</dbReference>
<comment type="caution">
    <text evidence="6">The sequence shown here is derived from an EMBL/GenBank/DDBJ whole genome shotgun (WGS) entry which is preliminary data.</text>
</comment>
<evidence type="ECO:0000256" key="4">
    <source>
        <dbReference type="SAM" id="MobiDB-lite"/>
    </source>
</evidence>
<evidence type="ECO:0000256" key="3">
    <source>
        <dbReference type="ARBA" id="ARBA00023163"/>
    </source>
</evidence>
<dbReference type="GO" id="GO:0005829">
    <property type="term" value="C:cytosol"/>
    <property type="evidence" value="ECO:0007669"/>
    <property type="project" value="TreeGrafter"/>
</dbReference>
<feature type="region of interest" description="Disordered" evidence="4">
    <location>
        <begin position="338"/>
        <end position="357"/>
    </location>
</feature>
<dbReference type="Gene3D" id="1.10.10.60">
    <property type="entry name" value="Homeodomain-like"/>
    <property type="match status" value="1"/>
</dbReference>
<dbReference type="InterPro" id="IPR018060">
    <property type="entry name" value="HTH_AraC"/>
</dbReference>
<dbReference type="PANTHER" id="PTHR47894">
    <property type="entry name" value="HTH-TYPE TRANSCRIPTIONAL REGULATOR GADX"/>
    <property type="match status" value="1"/>
</dbReference>
<keyword evidence="3" id="KW-0804">Transcription</keyword>
<dbReference type="Pfam" id="PF12833">
    <property type="entry name" value="HTH_18"/>
    <property type="match status" value="1"/>
</dbReference>
<dbReference type="EMBL" id="JACHLL010000003">
    <property type="protein sequence ID" value="MBB6342036.1"/>
    <property type="molecule type" value="Genomic_DNA"/>
</dbReference>
<evidence type="ECO:0000259" key="5">
    <source>
        <dbReference type="PROSITE" id="PS01124"/>
    </source>
</evidence>
<proteinExistence type="predicted"/>
<feature type="domain" description="HTH araC/xylS-type" evidence="5">
    <location>
        <begin position="245"/>
        <end position="343"/>
    </location>
</feature>
<organism evidence="6 7">
    <name type="scientific">Pseudomonas fluvialis</name>
    <dbReference type="NCBI Taxonomy" id="1793966"/>
    <lineage>
        <taxon>Bacteria</taxon>
        <taxon>Pseudomonadati</taxon>
        <taxon>Pseudomonadota</taxon>
        <taxon>Gammaproteobacteria</taxon>
        <taxon>Pseudomonadales</taxon>
        <taxon>Pseudomonadaceae</taxon>
        <taxon>Pseudomonas</taxon>
    </lineage>
</organism>
<evidence type="ECO:0000256" key="1">
    <source>
        <dbReference type="ARBA" id="ARBA00023015"/>
    </source>
</evidence>
<dbReference type="RefSeq" id="WP_184683235.1">
    <property type="nucleotide sequence ID" value="NZ_JACHLL010000003.1"/>
</dbReference>
<sequence>MSDSWTSRLLDLLGSPAAMAGSYVESLLPAAAAQGLPVDVLLAEADIEPEQLALPGYRLPLYKAFRLLLAAERHSQDDLTALRLAAAVRPRSFQVLGYAAMSCTTLGEAIQRLQRFEALVWDIGDTRLELQDQWAVLTWQPRLLPWVPRQAVEMALGGWLAFGDWLSEGRARPLRVEFRHELDEAACSALLGCPVQGNAGRHAVIFARELLDLPLREADPHLRSLMDAQGEACLANYRLHSNLANEVRAALCTGLGQGDCSLESTAERLQLSPRMLRRRLSEAGLSLADLQDEVRQDLALLYLRHTDFSLLDIAYLLGFAEQSSFSRAFRRWTGRPPAEYRRENGLQGPEKGHGGPA</sequence>
<keyword evidence="7" id="KW-1185">Reference proteome</keyword>
<dbReference type="InterPro" id="IPR009057">
    <property type="entry name" value="Homeodomain-like_sf"/>
</dbReference>